<name>A0ABR4FYB3_9EURO</name>
<gene>
    <name evidence="9" type="ORF">BJX66DRAFT_340773</name>
</gene>
<feature type="transmembrane region" description="Helical" evidence="7">
    <location>
        <begin position="132"/>
        <end position="155"/>
    </location>
</feature>
<dbReference type="EMBL" id="JBFTWV010000088">
    <property type="protein sequence ID" value="KAL2787918.1"/>
    <property type="molecule type" value="Genomic_DNA"/>
</dbReference>
<feature type="transmembrane region" description="Helical" evidence="7">
    <location>
        <begin position="96"/>
        <end position="120"/>
    </location>
</feature>
<feature type="domain" description="Rhodopsin" evidence="8">
    <location>
        <begin position="40"/>
        <end position="275"/>
    </location>
</feature>
<evidence type="ECO:0000256" key="2">
    <source>
        <dbReference type="ARBA" id="ARBA00022692"/>
    </source>
</evidence>
<evidence type="ECO:0000256" key="6">
    <source>
        <dbReference type="SAM" id="MobiDB-lite"/>
    </source>
</evidence>
<dbReference type="PANTHER" id="PTHR33048:SF129">
    <property type="entry name" value="INTEGRAL MEMBRANE PROTEIN-RELATED"/>
    <property type="match status" value="1"/>
</dbReference>
<feature type="region of interest" description="Disordered" evidence="6">
    <location>
        <begin position="283"/>
        <end position="325"/>
    </location>
</feature>
<comment type="similarity">
    <text evidence="5">Belongs to the SAT4 family.</text>
</comment>
<evidence type="ECO:0000256" key="7">
    <source>
        <dbReference type="SAM" id="Phobius"/>
    </source>
</evidence>
<evidence type="ECO:0000256" key="4">
    <source>
        <dbReference type="ARBA" id="ARBA00023136"/>
    </source>
</evidence>
<dbReference type="Proteomes" id="UP001610563">
    <property type="component" value="Unassembled WGS sequence"/>
</dbReference>
<keyword evidence="4 7" id="KW-0472">Membrane</keyword>
<dbReference type="Pfam" id="PF20684">
    <property type="entry name" value="Fung_rhodopsin"/>
    <property type="match status" value="1"/>
</dbReference>
<feature type="transmembrane region" description="Helical" evidence="7">
    <location>
        <begin position="55"/>
        <end position="76"/>
    </location>
</feature>
<sequence>MAGIPPQDLPPEFLAEDRRPQTIIGMAVATGVAGVVVLTRVYARWRHIQKFGLDDALICAAMAINIVLLAVMLQVLRYGAGRHLAAIEPTNAPPLYKWLVAGQLIYMFNLYICRLSGLAFYARLNSMPQYVFYLRLSFGFITAVYICQTLIIALQCMPLSALWDPAVTGRCISTMVVNYVTASMTIVCDSIVLLLPMNIIWTLKAKLARKIALGVVLCFGVFAVVTSICRLLAMLPVVNKPEDATWYFSVVLGWSSGEISAAIIALSLPALKALFGSALKNKSSASDSNSNPNSRSQGASGDGGGSDVPMNATGRKTGSSGNRVYGDVKGYSHSIRGGSGRSASEEVLWLTSTDDDERIQVKRTVRVSVGTYKRDKS</sequence>
<dbReference type="InterPro" id="IPR052337">
    <property type="entry name" value="SAT4-like"/>
</dbReference>
<reference evidence="9 10" key="1">
    <citation type="submission" date="2024-07" db="EMBL/GenBank/DDBJ databases">
        <title>Section-level genome sequencing and comparative genomics of Aspergillus sections Usti and Cavernicolus.</title>
        <authorList>
            <consortium name="Lawrence Berkeley National Laboratory"/>
            <person name="Nybo J.L."/>
            <person name="Vesth T.C."/>
            <person name="Theobald S."/>
            <person name="Frisvad J.C."/>
            <person name="Larsen T.O."/>
            <person name="Kjaerboelling I."/>
            <person name="Rothschild-Mancinelli K."/>
            <person name="Lyhne E.K."/>
            <person name="Kogle M.E."/>
            <person name="Barry K."/>
            <person name="Clum A."/>
            <person name="Na H."/>
            <person name="Ledsgaard L."/>
            <person name="Lin J."/>
            <person name="Lipzen A."/>
            <person name="Kuo A."/>
            <person name="Riley R."/>
            <person name="Mondo S."/>
            <person name="Labutti K."/>
            <person name="Haridas S."/>
            <person name="Pangalinan J."/>
            <person name="Salamov A.A."/>
            <person name="Simmons B.A."/>
            <person name="Magnuson J.K."/>
            <person name="Chen J."/>
            <person name="Drula E."/>
            <person name="Henrissat B."/>
            <person name="Wiebenga A."/>
            <person name="Lubbers R.J."/>
            <person name="Gomes A.C."/>
            <person name="Makela M.R."/>
            <person name="Stajich J."/>
            <person name="Grigoriev I.V."/>
            <person name="Mortensen U.H."/>
            <person name="De Vries R.P."/>
            <person name="Baker S.E."/>
            <person name="Andersen M.R."/>
        </authorList>
    </citation>
    <scope>NUCLEOTIDE SEQUENCE [LARGE SCALE GENOMIC DNA]</scope>
    <source>
        <strain evidence="9 10">CBS 209.92</strain>
    </source>
</reference>
<evidence type="ECO:0000256" key="1">
    <source>
        <dbReference type="ARBA" id="ARBA00004141"/>
    </source>
</evidence>
<comment type="subcellular location">
    <subcellularLocation>
        <location evidence="1">Membrane</location>
        <topology evidence="1">Multi-pass membrane protein</topology>
    </subcellularLocation>
</comment>
<evidence type="ECO:0000256" key="3">
    <source>
        <dbReference type="ARBA" id="ARBA00022989"/>
    </source>
</evidence>
<dbReference type="InterPro" id="IPR049326">
    <property type="entry name" value="Rhodopsin_dom_fungi"/>
</dbReference>
<evidence type="ECO:0000256" key="5">
    <source>
        <dbReference type="ARBA" id="ARBA00038359"/>
    </source>
</evidence>
<comment type="caution">
    <text evidence="9">The sequence shown here is derived from an EMBL/GenBank/DDBJ whole genome shotgun (WGS) entry which is preliminary data.</text>
</comment>
<dbReference type="PANTHER" id="PTHR33048">
    <property type="entry name" value="PTH11-LIKE INTEGRAL MEMBRANE PROTEIN (AFU_ORTHOLOGUE AFUA_5G11245)"/>
    <property type="match status" value="1"/>
</dbReference>
<evidence type="ECO:0000313" key="9">
    <source>
        <dbReference type="EMBL" id="KAL2787918.1"/>
    </source>
</evidence>
<feature type="transmembrane region" description="Helical" evidence="7">
    <location>
        <begin position="175"/>
        <end position="199"/>
    </location>
</feature>
<evidence type="ECO:0000259" key="8">
    <source>
        <dbReference type="Pfam" id="PF20684"/>
    </source>
</evidence>
<feature type="transmembrane region" description="Helical" evidence="7">
    <location>
        <begin position="23"/>
        <end position="43"/>
    </location>
</feature>
<keyword evidence="2 7" id="KW-0812">Transmembrane</keyword>
<accession>A0ABR4FYB3</accession>
<feature type="transmembrane region" description="Helical" evidence="7">
    <location>
        <begin position="245"/>
        <end position="271"/>
    </location>
</feature>
<proteinExistence type="inferred from homology"/>
<keyword evidence="3 7" id="KW-1133">Transmembrane helix</keyword>
<protein>
    <recommendedName>
        <fullName evidence="8">Rhodopsin domain-containing protein</fullName>
    </recommendedName>
</protein>
<feature type="compositionally biased region" description="Low complexity" evidence="6">
    <location>
        <begin position="283"/>
        <end position="299"/>
    </location>
</feature>
<feature type="transmembrane region" description="Helical" evidence="7">
    <location>
        <begin position="211"/>
        <end position="233"/>
    </location>
</feature>
<evidence type="ECO:0000313" key="10">
    <source>
        <dbReference type="Proteomes" id="UP001610563"/>
    </source>
</evidence>
<keyword evidence="10" id="KW-1185">Reference proteome</keyword>
<organism evidence="9 10">
    <name type="scientific">Aspergillus keveii</name>
    <dbReference type="NCBI Taxonomy" id="714993"/>
    <lineage>
        <taxon>Eukaryota</taxon>
        <taxon>Fungi</taxon>
        <taxon>Dikarya</taxon>
        <taxon>Ascomycota</taxon>
        <taxon>Pezizomycotina</taxon>
        <taxon>Eurotiomycetes</taxon>
        <taxon>Eurotiomycetidae</taxon>
        <taxon>Eurotiales</taxon>
        <taxon>Aspergillaceae</taxon>
        <taxon>Aspergillus</taxon>
        <taxon>Aspergillus subgen. Nidulantes</taxon>
    </lineage>
</organism>